<accession>A0ABD2CHR9</accession>
<keyword evidence="2" id="KW-1185">Reference proteome</keyword>
<evidence type="ECO:0000313" key="2">
    <source>
        <dbReference type="Proteomes" id="UP001607303"/>
    </source>
</evidence>
<dbReference type="EMBL" id="JAYRBN010000050">
    <property type="protein sequence ID" value="KAL2744626.1"/>
    <property type="molecule type" value="Genomic_DNA"/>
</dbReference>
<protein>
    <submittedName>
        <fullName evidence="1">Uncharacterized protein</fullName>
    </submittedName>
</protein>
<name>A0ABD2CHR9_VESMC</name>
<dbReference type="AlphaFoldDB" id="A0ABD2CHR9"/>
<dbReference type="Proteomes" id="UP001607303">
    <property type="component" value="Unassembled WGS sequence"/>
</dbReference>
<comment type="caution">
    <text evidence="1">The sequence shown here is derived from an EMBL/GenBank/DDBJ whole genome shotgun (WGS) entry which is preliminary data.</text>
</comment>
<organism evidence="1 2">
    <name type="scientific">Vespula maculifrons</name>
    <name type="common">Eastern yellow jacket</name>
    <name type="synonym">Wasp</name>
    <dbReference type="NCBI Taxonomy" id="7453"/>
    <lineage>
        <taxon>Eukaryota</taxon>
        <taxon>Metazoa</taxon>
        <taxon>Ecdysozoa</taxon>
        <taxon>Arthropoda</taxon>
        <taxon>Hexapoda</taxon>
        <taxon>Insecta</taxon>
        <taxon>Pterygota</taxon>
        <taxon>Neoptera</taxon>
        <taxon>Endopterygota</taxon>
        <taxon>Hymenoptera</taxon>
        <taxon>Apocrita</taxon>
        <taxon>Aculeata</taxon>
        <taxon>Vespoidea</taxon>
        <taxon>Vespidae</taxon>
        <taxon>Vespinae</taxon>
        <taxon>Vespula</taxon>
    </lineage>
</organism>
<reference evidence="1 2" key="1">
    <citation type="journal article" date="2024" name="Ann. Entomol. Soc. Am.">
        <title>Genomic analyses of the southern and eastern yellowjacket wasps (Hymenoptera: Vespidae) reveal evolutionary signatures of social life.</title>
        <authorList>
            <person name="Catto M.A."/>
            <person name="Caine P.B."/>
            <person name="Orr S.E."/>
            <person name="Hunt B.G."/>
            <person name="Goodisman M.A.D."/>
        </authorList>
    </citation>
    <scope>NUCLEOTIDE SEQUENCE [LARGE SCALE GENOMIC DNA]</scope>
    <source>
        <strain evidence="1">232</strain>
        <tissue evidence="1">Head and thorax</tissue>
    </source>
</reference>
<evidence type="ECO:0000313" key="1">
    <source>
        <dbReference type="EMBL" id="KAL2744626.1"/>
    </source>
</evidence>
<sequence>MSNIKSIFGKIKKNLLWPKTFNILHVYYVHDALFHFKLVSSKSYIHKFECALLSTYLTAQTLTALKICNASGPSKVKSFTNLLYFLQNSVKN</sequence>
<proteinExistence type="predicted"/>
<gene>
    <name evidence="1" type="ORF">V1477_007168</name>
</gene>